<feature type="transmembrane region" description="Helical" evidence="1">
    <location>
        <begin position="126"/>
        <end position="142"/>
    </location>
</feature>
<gene>
    <name evidence="2" type="ORF">SRAS04492_LOCUS2075</name>
</gene>
<protein>
    <submittedName>
        <fullName evidence="2">Uncharacterized protein</fullName>
    </submittedName>
</protein>
<keyword evidence="1" id="KW-1133">Transmembrane helix</keyword>
<evidence type="ECO:0000313" key="2">
    <source>
        <dbReference type="EMBL" id="CAE0230288.1"/>
    </source>
</evidence>
<sequence>MLIFCFMMIASNMFQYKLVYFFYYVTLWGLVTTTLAILASIKAAKYRAWQKTAVISGQFALALNLTITPTFWLFLAPIFYPAFPWTFMGIFTRVSMFTVHTLPLFFSLTNIHLTDMQLIEGDWKKAILLGFSYLLTNAYATYETGSPMYPIADWRDIPQTFLIFFSCSLLMGLFYKIAAFYVNNHLPFSKSAAKRSALA</sequence>
<keyword evidence="1" id="KW-0472">Membrane</keyword>
<feature type="transmembrane region" description="Helical" evidence="1">
    <location>
        <begin position="162"/>
        <end position="182"/>
    </location>
</feature>
<dbReference type="AlphaFoldDB" id="A0A7S3CKE9"/>
<reference evidence="2" key="1">
    <citation type="submission" date="2021-01" db="EMBL/GenBank/DDBJ databases">
        <authorList>
            <person name="Corre E."/>
            <person name="Pelletier E."/>
            <person name="Niang G."/>
            <person name="Scheremetjew M."/>
            <person name="Finn R."/>
            <person name="Kale V."/>
            <person name="Holt S."/>
            <person name="Cochrane G."/>
            <person name="Meng A."/>
            <person name="Brown T."/>
            <person name="Cohen L."/>
        </authorList>
    </citation>
    <scope>NUCLEOTIDE SEQUENCE</scope>
    <source>
        <strain evidence="2">Ras09</strain>
    </source>
</reference>
<proteinExistence type="predicted"/>
<feature type="transmembrane region" description="Helical" evidence="1">
    <location>
        <begin position="20"/>
        <end position="41"/>
    </location>
</feature>
<feature type="transmembrane region" description="Helical" evidence="1">
    <location>
        <begin position="85"/>
        <end position="106"/>
    </location>
</feature>
<feature type="transmembrane region" description="Helical" evidence="1">
    <location>
        <begin position="53"/>
        <end position="79"/>
    </location>
</feature>
<keyword evidence="1" id="KW-0812">Transmembrane</keyword>
<name>A0A7S3CKE9_9SPIT</name>
<evidence type="ECO:0000256" key="1">
    <source>
        <dbReference type="SAM" id="Phobius"/>
    </source>
</evidence>
<organism evidence="2">
    <name type="scientific">Strombidium rassoulzadegani</name>
    <dbReference type="NCBI Taxonomy" id="1082188"/>
    <lineage>
        <taxon>Eukaryota</taxon>
        <taxon>Sar</taxon>
        <taxon>Alveolata</taxon>
        <taxon>Ciliophora</taxon>
        <taxon>Intramacronucleata</taxon>
        <taxon>Spirotrichea</taxon>
        <taxon>Oligotrichia</taxon>
        <taxon>Strombidiidae</taxon>
        <taxon>Strombidium</taxon>
    </lineage>
</organism>
<dbReference type="EMBL" id="HBIA01003942">
    <property type="protein sequence ID" value="CAE0230288.1"/>
    <property type="molecule type" value="Transcribed_RNA"/>
</dbReference>
<accession>A0A7S3CKE9</accession>